<accession>A0ABW2HES1</accession>
<keyword evidence="5" id="KW-0274">FAD</keyword>
<evidence type="ECO:0000256" key="4">
    <source>
        <dbReference type="ARBA" id="ARBA00022630"/>
    </source>
</evidence>
<dbReference type="Proteomes" id="UP001596507">
    <property type="component" value="Unassembled WGS sequence"/>
</dbReference>
<evidence type="ECO:0000256" key="7">
    <source>
        <dbReference type="ARBA" id="ARBA00023002"/>
    </source>
</evidence>
<evidence type="ECO:0000259" key="9">
    <source>
        <dbReference type="Pfam" id="PF07992"/>
    </source>
</evidence>
<dbReference type="PANTHER" id="PTHR48467">
    <property type="entry name" value="GLUTAMATE SYNTHASE 1 [NADH], CHLOROPLASTIC-LIKE"/>
    <property type="match status" value="1"/>
</dbReference>
<dbReference type="RefSeq" id="WP_262874712.1">
    <property type="nucleotide sequence ID" value="NZ_BAABKW010000001.1"/>
</dbReference>
<name>A0ABW2HES1_9MICO</name>
<dbReference type="Gene3D" id="3.40.50.720">
    <property type="entry name" value="NAD(P)-binding Rossmann-like Domain"/>
    <property type="match status" value="1"/>
</dbReference>
<feature type="domain" description="FAD/NAD(P)-binding" evidence="9">
    <location>
        <begin position="5"/>
        <end position="168"/>
    </location>
</feature>
<comment type="catalytic activity">
    <reaction evidence="8">
        <text>2 reduced [2Fe-2S]-[ferredoxin] + NADP(+) + H(+) = 2 oxidized [2Fe-2S]-[ferredoxin] + NADPH</text>
        <dbReference type="Rhea" id="RHEA:20125"/>
        <dbReference type="Rhea" id="RHEA-COMP:10000"/>
        <dbReference type="Rhea" id="RHEA-COMP:10001"/>
        <dbReference type="ChEBI" id="CHEBI:15378"/>
        <dbReference type="ChEBI" id="CHEBI:33737"/>
        <dbReference type="ChEBI" id="CHEBI:33738"/>
        <dbReference type="ChEBI" id="CHEBI:57783"/>
        <dbReference type="ChEBI" id="CHEBI:58349"/>
        <dbReference type="EC" id="1.18.1.2"/>
    </reaction>
</comment>
<keyword evidence="11" id="KW-1185">Reference proteome</keyword>
<comment type="caution">
    <text evidence="10">The sequence shown here is derived from an EMBL/GenBank/DDBJ whole genome shotgun (WGS) entry which is preliminary data.</text>
</comment>
<dbReference type="InterPro" id="IPR055275">
    <property type="entry name" value="Ferredox_Rdtase"/>
</dbReference>
<dbReference type="EMBL" id="JBHTBE010000003">
    <property type="protein sequence ID" value="MFC7269792.1"/>
    <property type="molecule type" value="Genomic_DNA"/>
</dbReference>
<proteinExistence type="inferred from homology"/>
<comment type="similarity">
    <text evidence="2">Belongs to the ferredoxin--NADP reductase type 1 family.</text>
</comment>
<protein>
    <recommendedName>
        <fullName evidence="3">ferredoxin--NADP(+) reductase</fullName>
        <ecNumber evidence="3">1.18.1.2</ecNumber>
    </recommendedName>
</protein>
<evidence type="ECO:0000256" key="3">
    <source>
        <dbReference type="ARBA" id="ARBA00013223"/>
    </source>
</evidence>
<comment type="cofactor">
    <cofactor evidence="1">
        <name>FAD</name>
        <dbReference type="ChEBI" id="CHEBI:57692"/>
    </cofactor>
</comment>
<dbReference type="Gene3D" id="3.50.50.60">
    <property type="entry name" value="FAD/NAD(P)-binding domain"/>
    <property type="match status" value="1"/>
</dbReference>
<dbReference type="SUPFAM" id="SSF51971">
    <property type="entry name" value="Nucleotide-binding domain"/>
    <property type="match status" value="2"/>
</dbReference>
<reference evidence="11" key="1">
    <citation type="journal article" date="2019" name="Int. J. Syst. Evol. Microbiol.">
        <title>The Global Catalogue of Microorganisms (GCM) 10K type strain sequencing project: providing services to taxonomists for standard genome sequencing and annotation.</title>
        <authorList>
            <consortium name="The Broad Institute Genomics Platform"/>
            <consortium name="The Broad Institute Genome Sequencing Center for Infectious Disease"/>
            <person name="Wu L."/>
            <person name="Ma J."/>
        </authorList>
    </citation>
    <scope>NUCLEOTIDE SEQUENCE [LARGE SCALE GENOMIC DNA]</scope>
    <source>
        <strain evidence="11">CGMCC 1.15772</strain>
    </source>
</reference>
<keyword evidence="7" id="KW-0560">Oxidoreductase</keyword>
<organism evidence="10 11">
    <name type="scientific">Microbacterium fluvii</name>
    <dbReference type="NCBI Taxonomy" id="415215"/>
    <lineage>
        <taxon>Bacteria</taxon>
        <taxon>Bacillati</taxon>
        <taxon>Actinomycetota</taxon>
        <taxon>Actinomycetes</taxon>
        <taxon>Micrococcales</taxon>
        <taxon>Microbacteriaceae</taxon>
        <taxon>Microbacterium</taxon>
    </lineage>
</organism>
<evidence type="ECO:0000256" key="1">
    <source>
        <dbReference type="ARBA" id="ARBA00001974"/>
    </source>
</evidence>
<dbReference type="InterPro" id="IPR021163">
    <property type="entry name" value="Ferredox_Rdtase_adrenod"/>
</dbReference>
<evidence type="ECO:0000313" key="10">
    <source>
        <dbReference type="EMBL" id="MFC7269792.1"/>
    </source>
</evidence>
<dbReference type="InterPro" id="IPR023753">
    <property type="entry name" value="FAD/NAD-binding_dom"/>
</dbReference>
<dbReference type="InterPro" id="IPR036188">
    <property type="entry name" value="FAD/NAD-bd_sf"/>
</dbReference>
<gene>
    <name evidence="10" type="ORF">ACFQRL_12530</name>
</gene>
<keyword evidence="4" id="KW-0285">Flavoprotein</keyword>
<evidence type="ECO:0000256" key="8">
    <source>
        <dbReference type="ARBA" id="ARBA00047776"/>
    </source>
</evidence>
<evidence type="ECO:0000256" key="6">
    <source>
        <dbReference type="ARBA" id="ARBA00022857"/>
    </source>
</evidence>
<keyword evidence="6" id="KW-0521">NADP</keyword>
<evidence type="ECO:0000313" key="11">
    <source>
        <dbReference type="Proteomes" id="UP001596507"/>
    </source>
</evidence>
<dbReference type="EC" id="1.18.1.2" evidence="3"/>
<evidence type="ECO:0000256" key="2">
    <source>
        <dbReference type="ARBA" id="ARBA00008312"/>
    </source>
</evidence>
<evidence type="ECO:0000256" key="5">
    <source>
        <dbReference type="ARBA" id="ARBA00022827"/>
    </source>
</evidence>
<sequence>MTKLRLAIVGAGPAGIYAADILLKAERKFDVSIDLFEQLPAPYGLVRYGVAPDHPRIKGIITALREVLDRGDIRIFGNVLFGRDITLDDLKQHYHAVIFSTGAIRDADLAIPGIDAVGSYGAADFVSWFDGHPDVPREWPLDAASVAVVGNGNVALDISRMLAKHAEDLLPTEIPDNVHEGLAASKVTDVHVFGRRGPAQVKFTPLELRELGELRDVDMVVYDEDFDYDDAAKAAIASNKQVMVIDRVLQSWRTRASVNNAGGTASRRLHLHFWAKPLEVRVGDDGRVAALRYERTAPDGQGGVVGTGEIREVEIQAIYRAVGYFGSPLPGVPFDKRHGVIPNHEGQVLQKDSNERVPGIYATGWIKRGPVGLIGHTKSDAMETISHLINDQGSWWSPADPSPEAIPALLASRDVRWTDLDGWHRLDEHEIALGEPHGRARIKVVPRDEMVRVSRGE</sequence>
<dbReference type="PANTHER" id="PTHR48467:SF1">
    <property type="entry name" value="GLUTAMATE SYNTHASE 1 [NADH], CHLOROPLASTIC-LIKE"/>
    <property type="match status" value="1"/>
</dbReference>
<dbReference type="Pfam" id="PF07992">
    <property type="entry name" value="Pyr_redox_2"/>
    <property type="match status" value="1"/>
</dbReference>
<dbReference type="PIRSF" id="PIRSF000362">
    <property type="entry name" value="FNR"/>
    <property type="match status" value="1"/>
</dbReference>
<dbReference type="PRINTS" id="PR00419">
    <property type="entry name" value="ADXRDTASE"/>
</dbReference>